<dbReference type="PANTHER" id="PTHR13929">
    <property type="entry name" value="1,4-DIHYDROXY-2-NAPHTHOATE OCTAPRENYLTRANSFERASE"/>
    <property type="match status" value="1"/>
</dbReference>
<comment type="subcellular location">
    <subcellularLocation>
        <location evidence="1">Membrane</location>
        <topology evidence="1">Multi-pass membrane protein</topology>
    </subcellularLocation>
</comment>
<name>A0A0M9U2Z0_9CHLR</name>
<organism evidence="9">
    <name type="scientific">Levilinea saccharolytica</name>
    <dbReference type="NCBI Taxonomy" id="229921"/>
    <lineage>
        <taxon>Bacteria</taxon>
        <taxon>Bacillati</taxon>
        <taxon>Chloroflexota</taxon>
        <taxon>Anaerolineae</taxon>
        <taxon>Anaerolineales</taxon>
        <taxon>Anaerolineaceae</taxon>
        <taxon>Levilinea</taxon>
    </lineage>
</organism>
<evidence type="ECO:0000256" key="2">
    <source>
        <dbReference type="ARBA" id="ARBA00004863"/>
    </source>
</evidence>
<dbReference type="InterPro" id="IPR000537">
    <property type="entry name" value="UbiA_prenyltransferase"/>
</dbReference>
<dbReference type="AlphaFoldDB" id="A0A0M9U2Z0"/>
<evidence type="ECO:0000256" key="3">
    <source>
        <dbReference type="ARBA" id="ARBA00022428"/>
    </source>
</evidence>
<dbReference type="Pfam" id="PF01040">
    <property type="entry name" value="UbiA"/>
    <property type="match status" value="1"/>
</dbReference>
<keyword evidence="5 8" id="KW-0812">Transmembrane</keyword>
<dbReference type="Gene3D" id="1.10.357.140">
    <property type="entry name" value="UbiA prenyltransferase"/>
    <property type="match status" value="1"/>
</dbReference>
<feature type="transmembrane region" description="Helical" evidence="8">
    <location>
        <begin position="61"/>
        <end position="81"/>
    </location>
</feature>
<evidence type="ECO:0000256" key="8">
    <source>
        <dbReference type="SAM" id="Phobius"/>
    </source>
</evidence>
<dbReference type="PIRSF" id="PIRSF005355">
    <property type="entry name" value="UBIAD1"/>
    <property type="match status" value="1"/>
</dbReference>
<keyword evidence="7 8" id="KW-0472">Membrane</keyword>
<dbReference type="InterPro" id="IPR044878">
    <property type="entry name" value="UbiA_sf"/>
</dbReference>
<dbReference type="GO" id="GO:0009234">
    <property type="term" value="P:menaquinone biosynthetic process"/>
    <property type="evidence" value="ECO:0007669"/>
    <property type="project" value="UniProtKB-UniPathway"/>
</dbReference>
<dbReference type="OrthoDB" id="3344514at2"/>
<dbReference type="CDD" id="cd13962">
    <property type="entry name" value="PT_UbiA_UBIAD1"/>
    <property type="match status" value="1"/>
</dbReference>
<feature type="transmembrane region" description="Helical" evidence="8">
    <location>
        <begin position="116"/>
        <end position="135"/>
    </location>
</feature>
<dbReference type="GO" id="GO:0042371">
    <property type="term" value="P:vitamin K biosynthetic process"/>
    <property type="evidence" value="ECO:0007669"/>
    <property type="project" value="TreeGrafter"/>
</dbReference>
<evidence type="ECO:0000256" key="4">
    <source>
        <dbReference type="ARBA" id="ARBA00022679"/>
    </source>
</evidence>
<dbReference type="InterPro" id="IPR026046">
    <property type="entry name" value="UBIAD1"/>
</dbReference>
<proteinExistence type="predicted"/>
<dbReference type="PANTHER" id="PTHR13929:SF0">
    <property type="entry name" value="UBIA PRENYLTRANSFERASE DOMAIN-CONTAINING PROTEIN 1"/>
    <property type="match status" value="1"/>
</dbReference>
<comment type="pathway">
    <text evidence="2">Quinol/quinone metabolism; menaquinone biosynthesis.</text>
</comment>
<feature type="transmembrane region" description="Helical" evidence="8">
    <location>
        <begin position="36"/>
        <end position="55"/>
    </location>
</feature>
<dbReference type="UniPathway" id="UPA00079"/>
<reference evidence="9" key="1">
    <citation type="journal article" date="2015" name="Genome Announc.">
        <title>Draft Genome Sequences of Anaerolinea thermolimosa IMO-1, Bellilinea caldifistulae GOMI-1, Leptolinea tardivitalis YMTK-2, Levilinea saccharolytica KIBI-1, Longilinea arvoryzae KOME-1, Previously Described as Members of the Class Anaerolineae (Chloroflexi).</title>
        <authorList>
            <person name="Matsuura N."/>
            <person name="Tourlousse M.D."/>
            <person name="Ohashi A."/>
            <person name="Hugenholtz P."/>
            <person name="Sekiguchi Y."/>
        </authorList>
    </citation>
    <scope>NUCLEOTIDE SEQUENCE</scope>
    <source>
        <strain evidence="9">KIBI-1</strain>
    </source>
</reference>
<dbReference type="RefSeq" id="WP_062419474.1">
    <property type="nucleotide sequence ID" value="NZ_BBXZ01000161.1"/>
</dbReference>
<feature type="transmembrane region" description="Helical" evidence="8">
    <location>
        <begin position="165"/>
        <end position="186"/>
    </location>
</feature>
<keyword evidence="3" id="KW-0474">Menaquinone biosynthesis</keyword>
<feature type="transmembrane region" description="Helical" evidence="8">
    <location>
        <begin position="192"/>
        <end position="215"/>
    </location>
</feature>
<keyword evidence="6 8" id="KW-1133">Transmembrane helix</keyword>
<accession>A0A0M9U2Z0</accession>
<evidence type="ECO:0000256" key="6">
    <source>
        <dbReference type="ARBA" id="ARBA00022989"/>
    </source>
</evidence>
<evidence type="ECO:0000256" key="5">
    <source>
        <dbReference type="ARBA" id="ARBA00022692"/>
    </source>
</evidence>
<gene>
    <name evidence="9" type="ORF">LSAC_03074</name>
</gene>
<evidence type="ECO:0000313" key="9">
    <source>
        <dbReference type="EMBL" id="GAP19174.1"/>
    </source>
</evidence>
<dbReference type="EMBL" id="DF967975">
    <property type="protein sequence ID" value="GAP19174.1"/>
    <property type="molecule type" value="Genomic_DNA"/>
</dbReference>
<feature type="transmembrane region" description="Helical" evidence="8">
    <location>
        <begin position="141"/>
        <end position="158"/>
    </location>
</feature>
<sequence length="329" mass="36478">MNVNMWVRALRVIPRISPEEWRKLDVISRWLVSTRAAVLIMTFISAAVAGLLAARAGMFSLWHWALLAVGLIFAHATNNLLNDLTDFERGVDKDNYFRTQYGPQPLEAGLMTRKELLVYAAVTGAIALAAGLPLVLERGPLAWGLLAAGAFFVLFYTWPLKYIGLGEVAVILVWGPLMIGGGYFVITGQWDWQVALLSLPYALGATTVIFGKHIDKLKEDRARRIYTLPVLLGEKAARLTAVGMIVLMYALVVFAVVRGDFSPWMLVTLAGLAYAPRPVGMLLRAKPAERPADYSAEIWPLWYVAGAFYHNRGFGMFFLLGLVLQFFLG</sequence>
<evidence type="ECO:0000256" key="1">
    <source>
        <dbReference type="ARBA" id="ARBA00004141"/>
    </source>
</evidence>
<feature type="transmembrane region" description="Helical" evidence="8">
    <location>
        <begin position="236"/>
        <end position="257"/>
    </location>
</feature>
<dbReference type="GO" id="GO:0016020">
    <property type="term" value="C:membrane"/>
    <property type="evidence" value="ECO:0007669"/>
    <property type="project" value="UniProtKB-SubCell"/>
</dbReference>
<keyword evidence="4 9" id="KW-0808">Transferase</keyword>
<evidence type="ECO:0000256" key="7">
    <source>
        <dbReference type="ARBA" id="ARBA00023136"/>
    </source>
</evidence>
<feature type="transmembrane region" description="Helical" evidence="8">
    <location>
        <begin position="301"/>
        <end position="328"/>
    </location>
</feature>
<protein>
    <submittedName>
        <fullName evidence="9">1,4-dihydroxy-2-naphthoate octaprenyltransferase</fullName>
    </submittedName>
</protein>
<dbReference type="GO" id="GO:0004659">
    <property type="term" value="F:prenyltransferase activity"/>
    <property type="evidence" value="ECO:0007669"/>
    <property type="project" value="InterPro"/>
</dbReference>
<dbReference type="Gene3D" id="1.20.120.1780">
    <property type="entry name" value="UbiA prenyltransferase"/>
    <property type="match status" value="1"/>
</dbReference>